<reference evidence="1 2" key="1">
    <citation type="journal article" date="2018" name="Front. Plant Sci.">
        <title>Red Clover (Trifolium pratense) and Zigzag Clover (T. medium) - A Picture of Genomic Similarities and Differences.</title>
        <authorList>
            <person name="Dluhosova J."/>
            <person name="Istvanek J."/>
            <person name="Nedelnik J."/>
            <person name="Repkova J."/>
        </authorList>
    </citation>
    <scope>NUCLEOTIDE SEQUENCE [LARGE SCALE GENOMIC DNA]</scope>
    <source>
        <strain evidence="2">cv. 10/8</strain>
        <tissue evidence="1">Leaf</tissue>
    </source>
</reference>
<organism evidence="1 2">
    <name type="scientific">Trifolium medium</name>
    <dbReference type="NCBI Taxonomy" id="97028"/>
    <lineage>
        <taxon>Eukaryota</taxon>
        <taxon>Viridiplantae</taxon>
        <taxon>Streptophyta</taxon>
        <taxon>Embryophyta</taxon>
        <taxon>Tracheophyta</taxon>
        <taxon>Spermatophyta</taxon>
        <taxon>Magnoliopsida</taxon>
        <taxon>eudicotyledons</taxon>
        <taxon>Gunneridae</taxon>
        <taxon>Pentapetalae</taxon>
        <taxon>rosids</taxon>
        <taxon>fabids</taxon>
        <taxon>Fabales</taxon>
        <taxon>Fabaceae</taxon>
        <taxon>Papilionoideae</taxon>
        <taxon>50 kb inversion clade</taxon>
        <taxon>NPAAA clade</taxon>
        <taxon>Hologalegina</taxon>
        <taxon>IRL clade</taxon>
        <taxon>Trifolieae</taxon>
        <taxon>Trifolium</taxon>
    </lineage>
</organism>
<dbReference type="EMBL" id="LXQA010466707">
    <property type="protein sequence ID" value="MCI53654.1"/>
    <property type="molecule type" value="Genomic_DNA"/>
</dbReference>
<protein>
    <submittedName>
        <fullName evidence="1">Uncharacterized protein</fullName>
    </submittedName>
</protein>
<keyword evidence="2" id="KW-1185">Reference proteome</keyword>
<dbReference type="AlphaFoldDB" id="A0A392SZL2"/>
<proteinExistence type="predicted"/>
<evidence type="ECO:0000313" key="2">
    <source>
        <dbReference type="Proteomes" id="UP000265520"/>
    </source>
</evidence>
<sequence length="77" mass="8277">MAATCAWRSTSHAGCNQQHNQPIQNFFIAPSAAPLRLAQGVDPKPVLCFLQFKGNLNKSPPCLLIDGGANFPPTIML</sequence>
<name>A0A392SZL2_9FABA</name>
<feature type="non-terminal residue" evidence="1">
    <location>
        <position position="77"/>
    </location>
</feature>
<comment type="caution">
    <text evidence="1">The sequence shown here is derived from an EMBL/GenBank/DDBJ whole genome shotgun (WGS) entry which is preliminary data.</text>
</comment>
<dbReference type="Proteomes" id="UP000265520">
    <property type="component" value="Unassembled WGS sequence"/>
</dbReference>
<accession>A0A392SZL2</accession>
<evidence type="ECO:0000313" key="1">
    <source>
        <dbReference type="EMBL" id="MCI53654.1"/>
    </source>
</evidence>